<keyword evidence="1" id="KW-1133">Transmembrane helix</keyword>
<organism evidence="2">
    <name type="scientific">Clastoptera arizonana</name>
    <name type="common">Arizona spittle bug</name>
    <dbReference type="NCBI Taxonomy" id="38151"/>
    <lineage>
        <taxon>Eukaryota</taxon>
        <taxon>Metazoa</taxon>
        <taxon>Ecdysozoa</taxon>
        <taxon>Arthropoda</taxon>
        <taxon>Hexapoda</taxon>
        <taxon>Insecta</taxon>
        <taxon>Pterygota</taxon>
        <taxon>Neoptera</taxon>
        <taxon>Paraneoptera</taxon>
        <taxon>Hemiptera</taxon>
        <taxon>Auchenorrhyncha</taxon>
        <taxon>Cercopoidea</taxon>
        <taxon>Clastopteridae</taxon>
        <taxon>Clastoptera</taxon>
    </lineage>
</organism>
<evidence type="ECO:0000313" key="2">
    <source>
        <dbReference type="EMBL" id="JAS23904.1"/>
    </source>
</evidence>
<protein>
    <submittedName>
        <fullName evidence="2">Uncharacterized protein</fullName>
    </submittedName>
</protein>
<gene>
    <name evidence="2" type="ORF">g.5455</name>
</gene>
<name>A0A1B6DDZ1_9HEMI</name>
<sequence length="394" mass="43377">MRSYNCKRFGYKPTVWIFLVVYFLQLGFVTAVLPFIPDSDATVINNSTSTLNGSTLLNTDPEAKGNLDVHISDYNPKDKSLPKKVQSGTGSKLKQALEEKLNLMTSNKNKAEATTNPTEALKPNEFSPKVFPEEEALSGKESVINDIIAKKHLLNAKLKSTANNSTNIHINTQNISVTEIPPKVLPTGSISVNNITIPLIINHDHENSSHIPAIFPKDNSTGPVYQINKTSEAFDMTHSNKYLGQFDTDDVKHIAEKLNKTKNNTLLIVNPKSQVDISGDMDKNGPKLLPESKKPSDISGVISSSSNVLAISSAVLSSKNEKSEGLLQPIKTIAATVMTIVGMTILGMAGFLLWRRIVQRRFGHREMLINEDDFEEVSDLHHFEGTLPTPHIVN</sequence>
<feature type="transmembrane region" description="Helical" evidence="1">
    <location>
        <begin position="15"/>
        <end position="36"/>
    </location>
</feature>
<reference evidence="2" key="1">
    <citation type="submission" date="2015-12" db="EMBL/GenBank/DDBJ databases">
        <title>De novo transcriptome assembly of four potential Pierce s Disease insect vectors from Arizona vineyards.</title>
        <authorList>
            <person name="Tassone E.E."/>
        </authorList>
    </citation>
    <scope>NUCLEOTIDE SEQUENCE</scope>
</reference>
<proteinExistence type="predicted"/>
<feature type="transmembrane region" description="Helical" evidence="1">
    <location>
        <begin position="333"/>
        <end position="354"/>
    </location>
</feature>
<keyword evidence="1" id="KW-0812">Transmembrane</keyword>
<dbReference type="EMBL" id="GEDC01013394">
    <property type="protein sequence ID" value="JAS23904.1"/>
    <property type="molecule type" value="Transcribed_RNA"/>
</dbReference>
<evidence type="ECO:0000256" key="1">
    <source>
        <dbReference type="SAM" id="Phobius"/>
    </source>
</evidence>
<keyword evidence="1" id="KW-0472">Membrane</keyword>
<accession>A0A1B6DDZ1</accession>
<dbReference type="AlphaFoldDB" id="A0A1B6DDZ1"/>